<sequence length="75" mass="8191">MEQGKIEVGSCVKVIHGELSGKIYKVFDVSNEGNFIAVGVKQTTQSVAINDVIVVSKDDFNDANHDELSQDVSFF</sequence>
<accession>A0A0P0FP79</accession>
<dbReference type="RefSeq" id="WP_144430741.1">
    <property type="nucleotide sequence ID" value="NZ_CP012801.1"/>
</dbReference>
<gene>
    <name evidence="1" type="ORF">BcellWH2_02169</name>
</gene>
<name>A0A0P0FP79_9BACE</name>
<dbReference type="EMBL" id="CP012801">
    <property type="protein sequence ID" value="ALJ59410.1"/>
    <property type="molecule type" value="Genomic_DNA"/>
</dbReference>
<dbReference type="AlphaFoldDB" id="A0A0P0FP79"/>
<protein>
    <submittedName>
        <fullName evidence="1">Uncharacterized protein</fullName>
    </submittedName>
</protein>
<evidence type="ECO:0000313" key="1">
    <source>
        <dbReference type="EMBL" id="ALJ59410.1"/>
    </source>
</evidence>
<dbReference type="Proteomes" id="UP000061809">
    <property type="component" value="Chromosome"/>
</dbReference>
<reference evidence="1 2" key="1">
    <citation type="journal article" date="2015" name="Science">
        <title>Genetic determinants of in vivo fitness and diet responsiveness in multiple human gut Bacteroides.</title>
        <authorList>
            <person name="Wu M."/>
            <person name="McNulty N.P."/>
            <person name="Rodionov D.A."/>
            <person name="Khoroshkin M.S."/>
            <person name="Griffin N.W."/>
            <person name="Cheng J."/>
            <person name="Latreille P."/>
            <person name="Kerstetter R.A."/>
            <person name="Terrapon N."/>
            <person name="Henrissat B."/>
            <person name="Osterman A.L."/>
            <person name="Gordon J.I."/>
        </authorList>
    </citation>
    <scope>NUCLEOTIDE SEQUENCE [LARGE SCALE GENOMIC DNA]</scope>
    <source>
        <strain evidence="1 2">WH2</strain>
    </source>
</reference>
<proteinExistence type="predicted"/>
<dbReference type="KEGG" id="bcel:BcellWH2_02169"/>
<evidence type="ECO:0000313" key="2">
    <source>
        <dbReference type="Proteomes" id="UP000061809"/>
    </source>
</evidence>
<organism evidence="1 2">
    <name type="scientific">Bacteroides cellulosilyticus</name>
    <dbReference type="NCBI Taxonomy" id="246787"/>
    <lineage>
        <taxon>Bacteria</taxon>
        <taxon>Pseudomonadati</taxon>
        <taxon>Bacteroidota</taxon>
        <taxon>Bacteroidia</taxon>
        <taxon>Bacteroidales</taxon>
        <taxon>Bacteroidaceae</taxon>
        <taxon>Bacteroides</taxon>
    </lineage>
</organism>